<dbReference type="InterPro" id="IPR016181">
    <property type="entry name" value="Acyl_CoA_acyltransferase"/>
</dbReference>
<name>A0A853A085_9ACTN</name>
<dbReference type="InterPro" id="IPR022902">
    <property type="entry name" value="NAcTrfase_Eis"/>
</dbReference>
<accession>A0A853A085</accession>
<comment type="caution">
    <text evidence="7">The sequence shown here is derived from an EMBL/GenBank/DDBJ whole genome shotgun (WGS) entry which is preliminary data.</text>
</comment>
<dbReference type="PROSITE" id="PS51186">
    <property type="entry name" value="GNAT"/>
    <property type="match status" value="1"/>
</dbReference>
<dbReference type="NCBIfam" id="NF002367">
    <property type="entry name" value="PRK01346.1-4"/>
    <property type="match status" value="1"/>
</dbReference>
<protein>
    <submittedName>
        <fullName evidence="7">Putative acetyltransferase</fullName>
    </submittedName>
</protein>
<dbReference type="HAMAP" id="MF_01812">
    <property type="entry name" value="Eis"/>
    <property type="match status" value="1"/>
</dbReference>
<evidence type="ECO:0000256" key="1">
    <source>
        <dbReference type="ARBA" id="ARBA00009213"/>
    </source>
</evidence>
<feature type="compositionally biased region" description="Low complexity" evidence="5">
    <location>
        <begin position="8"/>
        <end position="22"/>
    </location>
</feature>
<dbReference type="InterPro" id="IPR000182">
    <property type="entry name" value="GNAT_dom"/>
</dbReference>
<keyword evidence="2 4" id="KW-0808">Transferase</keyword>
<dbReference type="InterPro" id="IPR025559">
    <property type="entry name" value="Eis_dom"/>
</dbReference>
<dbReference type="InterPro" id="IPR051554">
    <property type="entry name" value="Acetyltransferase_Eis"/>
</dbReference>
<dbReference type="Proteomes" id="UP000567795">
    <property type="component" value="Unassembled WGS sequence"/>
</dbReference>
<feature type="region of interest" description="Disordered" evidence="5">
    <location>
        <begin position="1"/>
        <end position="22"/>
    </location>
</feature>
<feature type="active site" description="Proton donor" evidence="4">
    <location>
        <position position="154"/>
    </location>
</feature>
<dbReference type="SUPFAM" id="SSF55729">
    <property type="entry name" value="Acyl-CoA N-acyltransferases (Nat)"/>
    <property type="match status" value="1"/>
</dbReference>
<dbReference type="GO" id="GO:0030649">
    <property type="term" value="P:aminoglycoside antibiotic catabolic process"/>
    <property type="evidence" value="ECO:0007669"/>
    <property type="project" value="TreeGrafter"/>
</dbReference>
<evidence type="ECO:0000313" key="8">
    <source>
        <dbReference type="Proteomes" id="UP000567795"/>
    </source>
</evidence>
<dbReference type="Pfam" id="PF17668">
    <property type="entry name" value="Acetyltransf_17"/>
    <property type="match status" value="1"/>
</dbReference>
<dbReference type="SUPFAM" id="SSF55718">
    <property type="entry name" value="SCP-like"/>
    <property type="match status" value="1"/>
</dbReference>
<evidence type="ECO:0000259" key="6">
    <source>
        <dbReference type="PROSITE" id="PS51186"/>
    </source>
</evidence>
<feature type="active site" description="Proton acceptor; via carboxylate" evidence="4">
    <location>
        <position position="444"/>
    </location>
</feature>
<evidence type="ECO:0000256" key="4">
    <source>
        <dbReference type="HAMAP-Rule" id="MF_01812"/>
    </source>
</evidence>
<reference evidence="7 8" key="1">
    <citation type="submission" date="2020-07" db="EMBL/GenBank/DDBJ databases">
        <title>Sequencing the genomes of 1000 actinobacteria strains.</title>
        <authorList>
            <person name="Klenk H.-P."/>
        </authorList>
    </citation>
    <scope>NUCLEOTIDE SEQUENCE [LARGE SCALE GENOMIC DNA]</scope>
    <source>
        <strain evidence="7 8">DSM 42178</strain>
    </source>
</reference>
<evidence type="ECO:0000313" key="7">
    <source>
        <dbReference type="EMBL" id="NYI07527.1"/>
    </source>
</evidence>
<dbReference type="RefSeq" id="WP_179816519.1">
    <property type="nucleotide sequence ID" value="NZ_JACBZD010000002.1"/>
</dbReference>
<feature type="binding site" evidence="4">
    <location>
        <begin position="113"/>
        <end position="115"/>
    </location>
    <ligand>
        <name>acetyl-CoA</name>
        <dbReference type="ChEBI" id="CHEBI:57288"/>
    </ligand>
</feature>
<evidence type="ECO:0000256" key="2">
    <source>
        <dbReference type="ARBA" id="ARBA00022679"/>
    </source>
</evidence>
<comment type="subunit">
    <text evidence="4">Homohexamer; trimer of dimers.</text>
</comment>
<dbReference type="InterPro" id="IPR036527">
    <property type="entry name" value="SCP2_sterol-bd_dom_sf"/>
</dbReference>
<dbReference type="Gene3D" id="3.40.630.30">
    <property type="match status" value="2"/>
</dbReference>
<dbReference type="EMBL" id="JACBZD010000002">
    <property type="protein sequence ID" value="NYI07527.1"/>
    <property type="molecule type" value="Genomic_DNA"/>
</dbReference>
<dbReference type="Gene3D" id="3.30.1050.10">
    <property type="entry name" value="SCP2 sterol-binding domain"/>
    <property type="match status" value="1"/>
</dbReference>
<feature type="binding site" evidence="4">
    <location>
        <begin position="121"/>
        <end position="126"/>
    </location>
    <ligand>
        <name>acetyl-CoA</name>
        <dbReference type="ChEBI" id="CHEBI:57288"/>
    </ligand>
</feature>
<evidence type="ECO:0000256" key="5">
    <source>
        <dbReference type="SAM" id="MobiDB-lite"/>
    </source>
</evidence>
<dbReference type="Pfam" id="PF13530">
    <property type="entry name" value="SCP2_2"/>
    <property type="match status" value="1"/>
</dbReference>
<feature type="domain" description="N-acetyltransferase" evidence="6">
    <location>
        <begin position="32"/>
        <end position="198"/>
    </location>
</feature>
<keyword evidence="8" id="KW-1185">Reference proteome</keyword>
<evidence type="ECO:0000256" key="3">
    <source>
        <dbReference type="ARBA" id="ARBA00023315"/>
    </source>
</evidence>
<dbReference type="InterPro" id="IPR041380">
    <property type="entry name" value="Acetyltransf_17"/>
</dbReference>
<gene>
    <name evidence="7" type="ORF">FHU37_004556</name>
</gene>
<dbReference type="AlphaFoldDB" id="A0A853A085"/>
<dbReference type="Pfam" id="PF13527">
    <property type="entry name" value="Acetyltransf_9"/>
    <property type="match status" value="1"/>
</dbReference>
<sequence length="444" mass="47460">MGATSQNVEGPSVAGAPAGAGDDAAAGGGVGVEVVEVGPEDHVAFVRAVDTGFLRRRKATDEEVLAGWGPLLSTGRLRAAVDGGRYVGTFRSFDTELTLPGGSALPVDAISAVTVTATHRRRGVLSRMMAADLRAAADRGQAAAILVAAEYQIYGRFGFGPATEQLTGEVVKARAGRLPDPSAGGSAGGRVELVDTAEYRALAPAVFERLRATRHGVIVRDDRWWDIATGIHALPGEEWNEPFWAVYRDASGAVTGTLRYRVETRWDREVPDGRLTVEDLIAPDPEAAAALVRYALGVDLVTRVEFVQRPVDEVVPLLLEDARGWRVLEHVDWMWLRILDVPALFAARRYAVEGSLVLRVRDRDGYAEGTFALEGGPDGATCRRTGAAPDVELEAATLARLALGGASAARLHRAGLLTEHRPGAAHRADVLLRTAESPWCPDNF</sequence>
<dbReference type="PANTHER" id="PTHR37817:SF1">
    <property type="entry name" value="N-ACETYLTRANSFERASE EIS"/>
    <property type="match status" value="1"/>
</dbReference>
<comment type="caution">
    <text evidence="4">Lacks conserved residue(s) required for the propagation of feature annotation.</text>
</comment>
<comment type="similarity">
    <text evidence="1 4">Belongs to the acetyltransferase Eis family.</text>
</comment>
<dbReference type="PANTHER" id="PTHR37817">
    <property type="entry name" value="N-ACETYLTRANSFERASE EIS"/>
    <property type="match status" value="1"/>
</dbReference>
<proteinExistence type="inferred from homology"/>
<dbReference type="GO" id="GO:0034069">
    <property type="term" value="F:aminoglycoside N-acetyltransferase activity"/>
    <property type="evidence" value="ECO:0007669"/>
    <property type="project" value="TreeGrafter"/>
</dbReference>
<keyword evidence="3 4" id="KW-0012">Acyltransferase</keyword>
<organism evidence="7 8">
    <name type="scientific">Allostreptomyces psammosilenae</name>
    <dbReference type="NCBI Taxonomy" id="1892865"/>
    <lineage>
        <taxon>Bacteria</taxon>
        <taxon>Bacillati</taxon>
        <taxon>Actinomycetota</taxon>
        <taxon>Actinomycetes</taxon>
        <taxon>Kitasatosporales</taxon>
        <taxon>Streptomycetaceae</taxon>
        <taxon>Allostreptomyces</taxon>
    </lineage>
</organism>